<dbReference type="GO" id="GO:0016020">
    <property type="term" value="C:membrane"/>
    <property type="evidence" value="ECO:0007669"/>
    <property type="project" value="UniProtKB-SubCell"/>
</dbReference>
<keyword evidence="2 5" id="KW-0812">Transmembrane</keyword>
<organism evidence="7 8">
    <name type="scientific">Mycetocola tolaasinivorans</name>
    <dbReference type="NCBI Taxonomy" id="76635"/>
    <lineage>
        <taxon>Bacteria</taxon>
        <taxon>Bacillati</taxon>
        <taxon>Actinomycetota</taxon>
        <taxon>Actinomycetes</taxon>
        <taxon>Micrococcales</taxon>
        <taxon>Microbacteriaceae</taxon>
        <taxon>Mycetocola</taxon>
    </lineage>
</organism>
<accession>A0A3L7A6A8</accession>
<name>A0A3L7A6A8_9MICO</name>
<evidence type="ECO:0000313" key="8">
    <source>
        <dbReference type="Proteomes" id="UP000272503"/>
    </source>
</evidence>
<keyword evidence="3 5" id="KW-1133">Transmembrane helix</keyword>
<evidence type="ECO:0000313" key="7">
    <source>
        <dbReference type="EMBL" id="RLP75380.1"/>
    </source>
</evidence>
<evidence type="ECO:0000259" key="6">
    <source>
        <dbReference type="Pfam" id="PF12698"/>
    </source>
</evidence>
<reference evidence="7 8" key="1">
    <citation type="submission" date="2018-10" db="EMBL/GenBank/DDBJ databases">
        <authorList>
            <person name="Li J."/>
        </authorList>
    </citation>
    <scope>NUCLEOTIDE SEQUENCE [LARGE SCALE GENOMIC DNA]</scope>
    <source>
        <strain evidence="7 8">IF 016277</strain>
    </source>
</reference>
<dbReference type="AlphaFoldDB" id="A0A3L7A6A8"/>
<evidence type="ECO:0000256" key="2">
    <source>
        <dbReference type="ARBA" id="ARBA00022692"/>
    </source>
</evidence>
<protein>
    <submittedName>
        <fullName evidence="7">ABC transporter permease</fullName>
    </submittedName>
</protein>
<dbReference type="InterPro" id="IPR013525">
    <property type="entry name" value="ABC2_TM"/>
</dbReference>
<evidence type="ECO:0000256" key="5">
    <source>
        <dbReference type="SAM" id="Phobius"/>
    </source>
</evidence>
<feature type="domain" description="ABC-2 type transporter transmembrane" evidence="6">
    <location>
        <begin position="17"/>
        <end position="327"/>
    </location>
</feature>
<keyword evidence="4 5" id="KW-0472">Membrane</keyword>
<comment type="caution">
    <text evidence="7">The sequence shown here is derived from an EMBL/GenBank/DDBJ whole genome shotgun (WGS) entry which is preliminary data.</text>
</comment>
<feature type="transmembrane region" description="Helical" evidence="5">
    <location>
        <begin position="312"/>
        <end position="330"/>
    </location>
</feature>
<feature type="transmembrane region" description="Helical" evidence="5">
    <location>
        <begin position="190"/>
        <end position="209"/>
    </location>
</feature>
<dbReference type="Proteomes" id="UP000272503">
    <property type="component" value="Unassembled WGS sequence"/>
</dbReference>
<keyword evidence="8" id="KW-1185">Reference proteome</keyword>
<dbReference type="Pfam" id="PF12698">
    <property type="entry name" value="ABC2_membrane_3"/>
    <property type="match status" value="1"/>
</dbReference>
<feature type="transmembrane region" description="Helical" evidence="5">
    <location>
        <begin position="132"/>
        <end position="153"/>
    </location>
</feature>
<evidence type="ECO:0000256" key="1">
    <source>
        <dbReference type="ARBA" id="ARBA00004141"/>
    </source>
</evidence>
<dbReference type="EMBL" id="RCUX01000007">
    <property type="protein sequence ID" value="RLP75380.1"/>
    <property type="molecule type" value="Genomic_DNA"/>
</dbReference>
<dbReference type="OrthoDB" id="3268959at2"/>
<dbReference type="GO" id="GO:0140359">
    <property type="term" value="F:ABC-type transporter activity"/>
    <property type="evidence" value="ECO:0007669"/>
    <property type="project" value="InterPro"/>
</dbReference>
<feature type="transmembrane region" description="Helical" evidence="5">
    <location>
        <begin position="221"/>
        <end position="246"/>
    </location>
</feature>
<feature type="transmembrane region" description="Helical" evidence="5">
    <location>
        <begin position="252"/>
        <end position="273"/>
    </location>
</feature>
<sequence length="349" mass="36470">MTQRLRSKAFLFSSASLIVLVLIGVLLSGFAAGGGFSGDEKTRVAAAGPVAALLDTQTFDVESVASNEDARALVREGSVDAAVIAEQPTQKNPTGVTIIARDKAPDGLSDALTLRPQVELLSGDGVTGPLRFIMALAFGLIFMMSAVTFGSVIAQSVVEEKSTRIVEILMSTISVRVLLAGKVLGNSLLAFAQVAAIAAVAIVGLSATGQDALLAGVGAPIIWFVVFFIFGFVLLAALFAGLASLVSRQEDVGSAITPVTMLVMIPYFGVAFFNDNPVVMSVLSYVPFSAPVGMPVRLFFGDALWWEPLVSLAILLVSVVLVILLAARIYRGSLLHTGGKLKLSEALRG</sequence>
<gene>
    <name evidence="7" type="ORF">D9V32_10655</name>
</gene>
<proteinExistence type="predicted"/>
<comment type="subcellular location">
    <subcellularLocation>
        <location evidence="1">Membrane</location>
        <topology evidence="1">Multi-pass membrane protein</topology>
    </subcellularLocation>
</comment>
<evidence type="ECO:0000256" key="3">
    <source>
        <dbReference type="ARBA" id="ARBA00022989"/>
    </source>
</evidence>
<evidence type="ECO:0000256" key="4">
    <source>
        <dbReference type="ARBA" id="ARBA00023136"/>
    </source>
</evidence>